<dbReference type="RefSeq" id="WP_203679465.1">
    <property type="nucleotide sequence ID" value="NZ_BOMW01000023.1"/>
</dbReference>
<proteinExistence type="predicted"/>
<organism evidence="1 2">
    <name type="scientific">Actinoplanes siamensis</name>
    <dbReference type="NCBI Taxonomy" id="1223317"/>
    <lineage>
        <taxon>Bacteria</taxon>
        <taxon>Bacillati</taxon>
        <taxon>Actinomycetota</taxon>
        <taxon>Actinomycetes</taxon>
        <taxon>Micromonosporales</taxon>
        <taxon>Micromonosporaceae</taxon>
        <taxon>Actinoplanes</taxon>
    </lineage>
</organism>
<sequence length="233" mass="25614">MYPGPGEPIADLRRAGGIDVLARDLLDRDLLDTGTAARPRIIAVDGRGGSGKSTLADRLRDAISGAQVVHTDDIAWWHSRFGWDDLMIDGVLAPLHAGRDVRYQPPAWAPRGRTGWVEVSSTAPAVIVEGCGASRRELTHLIDTTVWVQFDFHEAKRRALPRDMALHGFDEAEAVRNWDEWQTEEIPFYLADRPWERADRIVGYDAEGALLIAEPGWSSDSDVPGSTPGGPVT</sequence>
<dbReference type="SUPFAM" id="SSF52540">
    <property type="entry name" value="P-loop containing nucleoside triphosphate hydrolases"/>
    <property type="match status" value="1"/>
</dbReference>
<comment type="caution">
    <text evidence="1">The sequence shown here is derived from an EMBL/GenBank/DDBJ whole genome shotgun (WGS) entry which is preliminary data.</text>
</comment>
<accession>A0A919N643</accession>
<gene>
    <name evidence="1" type="ORF">Asi03nite_25900</name>
</gene>
<dbReference type="InterPro" id="IPR027417">
    <property type="entry name" value="P-loop_NTPase"/>
</dbReference>
<evidence type="ECO:0000313" key="1">
    <source>
        <dbReference type="EMBL" id="GIF05052.1"/>
    </source>
</evidence>
<dbReference type="Proteomes" id="UP000629619">
    <property type="component" value="Unassembled WGS sequence"/>
</dbReference>
<dbReference type="EMBL" id="BOMW01000023">
    <property type="protein sequence ID" value="GIF05052.1"/>
    <property type="molecule type" value="Genomic_DNA"/>
</dbReference>
<evidence type="ECO:0008006" key="3">
    <source>
        <dbReference type="Google" id="ProtNLM"/>
    </source>
</evidence>
<dbReference type="AlphaFoldDB" id="A0A919N643"/>
<reference evidence="1" key="1">
    <citation type="submission" date="2021-01" db="EMBL/GenBank/DDBJ databases">
        <title>Whole genome shotgun sequence of Actinoplanes siamensis NBRC 109076.</title>
        <authorList>
            <person name="Komaki H."/>
            <person name="Tamura T."/>
        </authorList>
    </citation>
    <scope>NUCLEOTIDE SEQUENCE</scope>
    <source>
        <strain evidence="1">NBRC 109076</strain>
    </source>
</reference>
<keyword evidence="2" id="KW-1185">Reference proteome</keyword>
<name>A0A919N643_9ACTN</name>
<evidence type="ECO:0000313" key="2">
    <source>
        <dbReference type="Proteomes" id="UP000629619"/>
    </source>
</evidence>
<protein>
    <recommendedName>
        <fullName evidence="3">Uridine kinase</fullName>
    </recommendedName>
</protein>
<dbReference type="Gene3D" id="3.40.50.300">
    <property type="entry name" value="P-loop containing nucleotide triphosphate hydrolases"/>
    <property type="match status" value="1"/>
</dbReference>